<dbReference type="InterPro" id="IPR002931">
    <property type="entry name" value="Transglutaminase-like"/>
</dbReference>
<dbReference type="Pfam" id="PF01841">
    <property type="entry name" value="Transglut_core"/>
    <property type="match status" value="1"/>
</dbReference>
<dbReference type="PANTHER" id="PTHR46333">
    <property type="entry name" value="CYTOKINESIS PROTEIN 3"/>
    <property type="match status" value="1"/>
</dbReference>
<proteinExistence type="predicted"/>
<gene>
    <name evidence="2" type="ORF">SAMN05421855_101441</name>
</gene>
<dbReference type="PANTHER" id="PTHR46333:SF2">
    <property type="entry name" value="CYTOKINESIS PROTEIN 3"/>
    <property type="match status" value="1"/>
</dbReference>
<dbReference type="InterPro" id="IPR038765">
    <property type="entry name" value="Papain-like_cys_pep_sf"/>
</dbReference>
<evidence type="ECO:0000259" key="1">
    <source>
        <dbReference type="Pfam" id="PF01841"/>
    </source>
</evidence>
<evidence type="ECO:0000313" key="3">
    <source>
        <dbReference type="Proteomes" id="UP000199321"/>
    </source>
</evidence>
<dbReference type="AlphaFoldDB" id="A0A1G7CL14"/>
<name>A0A1G7CL14_9FLAO</name>
<dbReference type="STRING" id="227084.SAMN05421855_101441"/>
<dbReference type="Proteomes" id="UP000199321">
    <property type="component" value="Unassembled WGS sequence"/>
</dbReference>
<dbReference type="OrthoDB" id="9788327at2"/>
<organism evidence="2 3">
    <name type="scientific">Ulvibacter litoralis</name>
    <dbReference type="NCBI Taxonomy" id="227084"/>
    <lineage>
        <taxon>Bacteria</taxon>
        <taxon>Pseudomonadati</taxon>
        <taxon>Bacteroidota</taxon>
        <taxon>Flavobacteriia</taxon>
        <taxon>Flavobacteriales</taxon>
        <taxon>Flavobacteriaceae</taxon>
        <taxon>Ulvibacter</taxon>
    </lineage>
</organism>
<feature type="domain" description="Transglutaminase-like" evidence="1">
    <location>
        <begin position="56"/>
        <end position="176"/>
    </location>
</feature>
<sequence length="324" mass="37594">MRRAPTNLNVIRTILQFWVCCVLLFFTSESFSQDYERVDATILLYPESVDTPEELSKFITRDFTSEEEKVRAIYSWIIQNVAYDPNEYKQFNYNFKDYRERNTKEEKTRDKVIKRTLQQGVAVCEGYAMLFEKLCELQGISNYLVRGDIKTNFNDIGRPFKNSHMWNVAVIDGKSYLFDPTWGAGRYNGGFIKEPSYFYYKTPPDLFFKTHYPSMFEDAFIDVVISKRVFSTMPLLIAENLKMGDVESPLQGIISTDQYLSEVPFSLTNCNTQAVFYTFGDEKLPVENLETVGNRTRFSVPLALGAETLLIYFDDQPALGFIIE</sequence>
<dbReference type="EMBL" id="FNBA01000001">
    <property type="protein sequence ID" value="SDE39999.1"/>
    <property type="molecule type" value="Genomic_DNA"/>
</dbReference>
<dbReference type="RefSeq" id="WP_093139900.1">
    <property type="nucleotide sequence ID" value="NZ_BMWO01000001.1"/>
</dbReference>
<dbReference type="InterPro" id="IPR052557">
    <property type="entry name" value="CAP/Cytokinesis_protein"/>
</dbReference>
<dbReference type="SUPFAM" id="SSF54001">
    <property type="entry name" value="Cysteine proteinases"/>
    <property type="match status" value="1"/>
</dbReference>
<reference evidence="2 3" key="1">
    <citation type="submission" date="2016-10" db="EMBL/GenBank/DDBJ databases">
        <authorList>
            <person name="de Groot N.N."/>
        </authorList>
    </citation>
    <scope>NUCLEOTIDE SEQUENCE [LARGE SCALE GENOMIC DNA]</scope>
    <source>
        <strain evidence="2 3">DSM 16195</strain>
    </source>
</reference>
<dbReference type="Gene3D" id="3.10.620.30">
    <property type="match status" value="1"/>
</dbReference>
<dbReference type="GO" id="GO:0005737">
    <property type="term" value="C:cytoplasm"/>
    <property type="evidence" value="ECO:0007669"/>
    <property type="project" value="TreeGrafter"/>
</dbReference>
<evidence type="ECO:0000313" key="2">
    <source>
        <dbReference type="EMBL" id="SDE39999.1"/>
    </source>
</evidence>
<keyword evidence="3" id="KW-1185">Reference proteome</keyword>
<protein>
    <submittedName>
        <fullName evidence="2">Transglutaminase-like superfamily protein</fullName>
    </submittedName>
</protein>
<accession>A0A1G7CL14</accession>